<dbReference type="Proteomes" id="UP001144397">
    <property type="component" value="Unassembled WGS sequence"/>
</dbReference>
<dbReference type="GeneID" id="95763388"/>
<reference evidence="3" key="1">
    <citation type="submission" date="2022-12" db="EMBL/GenBank/DDBJ databases">
        <title>Reference genome sequencing for broad-spectrum identification of bacterial and archaeal isolates by mass spectrometry.</title>
        <authorList>
            <person name="Sekiguchi Y."/>
            <person name="Tourlousse D.M."/>
        </authorList>
    </citation>
    <scope>NUCLEOTIDE SEQUENCE</scope>
    <source>
        <strain evidence="3">301</strain>
    </source>
</reference>
<keyword evidence="3" id="KW-0418">Kinase</keyword>
<dbReference type="InterPro" id="IPR002575">
    <property type="entry name" value="Aminoglycoside_PTrfase"/>
</dbReference>
<dbReference type="AlphaFoldDB" id="A0A9W6CN73"/>
<dbReference type="InterPro" id="IPR011009">
    <property type="entry name" value="Kinase-like_dom_sf"/>
</dbReference>
<protein>
    <submittedName>
        <fullName evidence="3">Homoserine kinase</fullName>
    </submittedName>
</protein>
<evidence type="ECO:0000313" key="4">
    <source>
        <dbReference type="Proteomes" id="UP001144397"/>
    </source>
</evidence>
<evidence type="ECO:0000256" key="1">
    <source>
        <dbReference type="ARBA" id="ARBA00038240"/>
    </source>
</evidence>
<dbReference type="PANTHER" id="PTHR21064:SF6">
    <property type="entry name" value="AMINOGLYCOSIDE PHOSPHOTRANSFERASE DOMAIN-CONTAINING PROTEIN"/>
    <property type="match status" value="1"/>
</dbReference>
<comment type="caution">
    <text evidence="3">The sequence shown here is derived from an EMBL/GenBank/DDBJ whole genome shotgun (WGS) entry which is preliminary data.</text>
</comment>
<keyword evidence="3" id="KW-0808">Transferase</keyword>
<evidence type="ECO:0000313" key="3">
    <source>
        <dbReference type="EMBL" id="GLI22932.1"/>
    </source>
</evidence>
<gene>
    <name evidence="3" type="ORF">XFLAVUS301_26060</name>
</gene>
<dbReference type="Gene3D" id="3.90.1200.10">
    <property type="match status" value="1"/>
</dbReference>
<accession>A0A9W6CN73</accession>
<dbReference type="RefSeq" id="WP_373878183.1">
    <property type="nucleotide sequence ID" value="NZ_BSDO01000003.1"/>
</dbReference>
<dbReference type="InterPro" id="IPR050249">
    <property type="entry name" value="Pseudomonas-type_ThrB"/>
</dbReference>
<name>A0A9W6CN73_XANFL</name>
<proteinExistence type="inferred from homology"/>
<dbReference type="SUPFAM" id="SSF56112">
    <property type="entry name" value="Protein kinase-like (PK-like)"/>
    <property type="match status" value="1"/>
</dbReference>
<dbReference type="PANTHER" id="PTHR21064">
    <property type="entry name" value="AMINOGLYCOSIDE PHOSPHOTRANSFERASE DOMAIN-CONTAINING PROTEIN-RELATED"/>
    <property type="match status" value="1"/>
</dbReference>
<evidence type="ECO:0000259" key="2">
    <source>
        <dbReference type="Pfam" id="PF01636"/>
    </source>
</evidence>
<sequence>MPSLPSRAPESLLMSGGLATAFRTISPDEAAAVLHRHFGLSGTMTRLDTEKDDTFLVDGAQGRHIAKFSNPDEDPREILLQSELLDHVALTDPDLPVPRLVRTSAGEAFLPHEDGHGQMRLVRVLTYLDGTPLDRLDATSEEREKVGTTLGRLRLAMAGFSHPHDTREIAWDVRHLPKLAFLLDRIDDRERRAKLEQGLERFRGLQGRLAACRMQVLHNDFSRSNVVVDRKRPEFIAGVIDFGDVVRTAIVIDLSTALLNHLSPIGSERMFDAARDLLRGYLSVADLTEDEVLLLPHMVMGRVIARALITTWRAEQFPDNATYILRNTHQSWSQLDHFLSRSADEISETFLGAATPLSARHVKEAFPS</sequence>
<dbReference type="Pfam" id="PF01636">
    <property type="entry name" value="APH"/>
    <property type="match status" value="1"/>
</dbReference>
<feature type="domain" description="Aminoglycoside phosphotransferase" evidence="2">
    <location>
        <begin position="52"/>
        <end position="273"/>
    </location>
</feature>
<dbReference type="EMBL" id="BSDO01000003">
    <property type="protein sequence ID" value="GLI22932.1"/>
    <property type="molecule type" value="Genomic_DNA"/>
</dbReference>
<organism evidence="3 4">
    <name type="scientific">Xanthobacter flavus</name>
    <dbReference type="NCBI Taxonomy" id="281"/>
    <lineage>
        <taxon>Bacteria</taxon>
        <taxon>Pseudomonadati</taxon>
        <taxon>Pseudomonadota</taxon>
        <taxon>Alphaproteobacteria</taxon>
        <taxon>Hyphomicrobiales</taxon>
        <taxon>Xanthobacteraceae</taxon>
        <taxon>Xanthobacter</taxon>
    </lineage>
</organism>
<comment type="similarity">
    <text evidence="1">Belongs to the pseudomonas-type ThrB family.</text>
</comment>
<dbReference type="GO" id="GO:0019202">
    <property type="term" value="F:amino acid kinase activity"/>
    <property type="evidence" value="ECO:0007669"/>
    <property type="project" value="TreeGrafter"/>
</dbReference>